<dbReference type="Proteomes" id="UP001549921">
    <property type="component" value="Unassembled WGS sequence"/>
</dbReference>
<dbReference type="Gene3D" id="2.60.40.10">
    <property type="entry name" value="Immunoglobulins"/>
    <property type="match status" value="3"/>
</dbReference>
<organism evidence="5 6">
    <name type="scientific">Loxostege sticticalis</name>
    <name type="common">Beet webworm moth</name>
    <dbReference type="NCBI Taxonomy" id="481309"/>
    <lineage>
        <taxon>Eukaryota</taxon>
        <taxon>Metazoa</taxon>
        <taxon>Ecdysozoa</taxon>
        <taxon>Arthropoda</taxon>
        <taxon>Hexapoda</taxon>
        <taxon>Insecta</taxon>
        <taxon>Pterygota</taxon>
        <taxon>Neoptera</taxon>
        <taxon>Endopterygota</taxon>
        <taxon>Lepidoptera</taxon>
        <taxon>Glossata</taxon>
        <taxon>Ditrysia</taxon>
        <taxon>Pyraloidea</taxon>
        <taxon>Crambidae</taxon>
        <taxon>Pyraustinae</taxon>
        <taxon>Loxostege</taxon>
    </lineage>
</organism>
<keyword evidence="2" id="KW-0963">Cytoplasm</keyword>
<evidence type="ECO:0000313" key="5">
    <source>
        <dbReference type="EMBL" id="KAL0849257.1"/>
    </source>
</evidence>
<evidence type="ECO:0000313" key="6">
    <source>
        <dbReference type="Proteomes" id="UP001549921"/>
    </source>
</evidence>
<evidence type="ECO:0000259" key="3">
    <source>
        <dbReference type="Pfam" id="PF15780"/>
    </source>
</evidence>
<evidence type="ECO:0000256" key="1">
    <source>
        <dbReference type="ARBA" id="ARBA00004496"/>
    </source>
</evidence>
<protein>
    <recommendedName>
        <fullName evidence="7">Calponin-homology (CH) domain-containing protein</fullName>
    </recommendedName>
</protein>
<proteinExistence type="predicted"/>
<comment type="subcellular location">
    <subcellularLocation>
        <location evidence="1">Cytoplasm</location>
    </subcellularLocation>
</comment>
<dbReference type="Pfam" id="PF24529">
    <property type="entry name" value="CFAP47"/>
    <property type="match status" value="1"/>
</dbReference>
<dbReference type="Pfam" id="PF15780">
    <property type="entry name" value="ASH"/>
    <property type="match status" value="1"/>
</dbReference>
<comment type="caution">
    <text evidence="5">The sequence shown here is derived from an EMBL/GenBank/DDBJ whole genome shotgun (WGS) entry which is preliminary data.</text>
</comment>
<dbReference type="PANTHER" id="PTHR45912:SF3">
    <property type="entry name" value="CILIA- AND FLAGELLA-ASSOCIATED PROTEIN 47"/>
    <property type="match status" value="1"/>
</dbReference>
<dbReference type="InterPro" id="IPR013783">
    <property type="entry name" value="Ig-like_fold"/>
</dbReference>
<evidence type="ECO:0000259" key="4">
    <source>
        <dbReference type="Pfam" id="PF24529"/>
    </source>
</evidence>
<reference evidence="5 6" key="1">
    <citation type="submission" date="2024-06" db="EMBL/GenBank/DDBJ databases">
        <title>A chromosome-level genome assembly of beet webworm, Loxostege sticticalis.</title>
        <authorList>
            <person name="Zhang Y."/>
        </authorList>
    </citation>
    <scope>NUCLEOTIDE SEQUENCE [LARGE SCALE GENOMIC DNA]</scope>
    <source>
        <strain evidence="5">AQ028</strain>
        <tissue evidence="5">Male pupae</tissue>
    </source>
</reference>
<feature type="domain" description="Abnormal spindle-like microcephaly-associated protein ASH" evidence="3">
    <location>
        <begin position="156"/>
        <end position="220"/>
    </location>
</feature>
<gene>
    <name evidence="5" type="ORF">ABMA28_013587</name>
</gene>
<dbReference type="GO" id="GO:0005737">
    <property type="term" value="C:cytoplasm"/>
    <property type="evidence" value="ECO:0007669"/>
    <property type="project" value="UniProtKB-SubCell"/>
</dbReference>
<sequence>MSTFQNMFLRPKHKECDRHNPDNVFKRFKMIGFPISFVGLSTSNTLDVEVDLTVSAYLKTLYDSQLLKFNDAREISASHRAFEMSPVDNHTVAITFNPKSECISKLKQNKQFDNRFVFDLRLIQVDGTRCCNNEFHSEIGRYYICGEFEYCNITHSPPIVNFGDVIMNAKVTKYVRIRNESNLIAAKMKYVRVTGFEVTPHAFSIPPNSSRRLSITIKPTCLKIGNKLTFQIRNPHDISDDKISPDENFLTYSITLESNVIYNKRPKIVEIESLHNLCEKHPRYTYLNEELTMHSKRKEMAWKYLEISKTLHAKKPVVERFSTGKDKCTYEMPPEIKKGDPNFCKYVTKKISTYGLFDISFLPFEIDFGRVGLSTYGENQLTIKNNSKYDTIINLLKDNCVLYTADKVNYFQVKLKAFAETQVTIYCLGFVEGNYEGTFEYTIDHKYQRKHPYRLQVGNPTLMVLEKSLKFGMVTTESFVTSVPVRIYNHFNVSVDFYWTELNPDTPFEIIPASGSIPQHTCKICDVIYVCKATKTKTHEVDLISESKVQKVVPLELSVITRKLSIKFLQPAVIFKDIALNIETIERVKLENSSREIALFHVVEPLIPGLRIEPMCGTIRPKMVITFEIIVKISCILEFAFDIYVKINNKENVILPVSGNVVEPKLIIHPKYIYMSRVPCNMVTYVPVTFQNISTLKTFVEVLDTGDDNIFNVYLALGNEKQRVFDFDVEGGQSKTVYIKVFDIFRREYEMFIPFKINGLLGPPDFNTWSTELQHYIGEYEQHYENNPKVKLKTVNKDISFCRMTGVITVPWIQFSIDKFEIDFIPHSSNTIEFTMTNVSKYYLFVTILTSKLAPSFTLDLRTEENQSIINESNIKFELDRLKEASFSLKFHPKGHGKFVSTALLYLDKHMTIPYYNLTFVGKRQTPALTPSTYRIFFPPCPVGEKITRIITLKLEDKSDKHSFSCISREETNISVQFLSFEVFHDEEPVYTIITVEIEVCCQITYARNLILTFNHDGGSGCDVEVSFCFTYCPLTLHTSYFVKPTENPYPYFPLSTQIELYEYLEECSKFLEKWMFQQGFRRDLYPVIPDTFHSISSALSSQTGGTKTKGINVSYLNFVRRIAGPLMKHIRKITVHGVDESFKCVKEIHDTYKEILNLLKSRGADLWVLQAKFLLSYDQFVIYAENVTPKCNADIILTKELLADVNLFNRLNKQSWIDFILQSYKVFIMDSCFFDCVCVSSQPRDIVKVLVDWFNEQIAIQHNKLRGKDKPVKVITNITTDLSDGIALASSILNYCSFLSEHFSVFCEVDEADSTGGIINNACLIIEAMNLLRLYFPLHSKDFLEPNFIQMLFLSIHLYVVLPMFKPKGIIKFNPPLLRSSTRQVAISPTSQESLIFTYMILNNLRNNFIVEKAPSADNGKKMFLSVKFIANFTDEETCILLVHGYNKTRIFDTYMIFLLNGHIGSLNPVRKCKVTGPLYRPNKVDVLVSSPFAMAASYRVYLTDNEPTIPVMFEEEHKPKFYLRRLNQIDKEISLSGLPKESGQEVQEHKLYLQLICLSTQIGNTWIWFRGDIGEFFIKVTTQPRWDLAIDTLQARVRTWPMDPCSCGEACECYRTTVLVIPHKNDLMLKSLRYALLEHASDVMMQVYDRLVETPTGKIILGMLLDEGGTNMTDVQHILRTETTYRISSRALLPRLDRVRLAQHTGAMLALPVTVPAQDKSEKYSVTFTSECGMDIRTYRILFIETGDG</sequence>
<evidence type="ECO:0008006" key="7">
    <source>
        <dbReference type="Google" id="ProtNLM"/>
    </source>
</evidence>
<accession>A0ABD0TIU0</accession>
<name>A0ABD0TIU0_LOXSC</name>
<evidence type="ECO:0000256" key="2">
    <source>
        <dbReference type="ARBA" id="ARBA00022490"/>
    </source>
</evidence>
<feature type="domain" description="Cilia- and flagella-associated protein 47" evidence="4">
    <location>
        <begin position="1146"/>
        <end position="1230"/>
    </location>
</feature>
<dbReference type="InterPro" id="IPR031549">
    <property type="entry name" value="ASH"/>
</dbReference>
<dbReference type="InterPro" id="IPR056343">
    <property type="entry name" value="CFAP47_dom"/>
</dbReference>
<dbReference type="EMBL" id="JBEDNZ010000004">
    <property type="protein sequence ID" value="KAL0849257.1"/>
    <property type="molecule type" value="Genomic_DNA"/>
</dbReference>
<dbReference type="PANTHER" id="PTHR45912">
    <property type="entry name" value="CILIA- AND FLAGELLA-ASSOCIATED PROTEIN 47"/>
    <property type="match status" value="1"/>
</dbReference>